<sequence length="131" mass="14061">MVANKTGDATLALVAHDQMKSRMRDWAVAHERLLARYRLFATGTTGGIIGAACPSLKIKRLKSGPLGGDQQIGALIAEKKVAALIFFIDPMTALPHDVDVKALIRLSILYDIPFACNEATASLLITGMAKK</sequence>
<dbReference type="Gene3D" id="3.40.50.1380">
    <property type="entry name" value="Methylglyoxal synthase-like domain"/>
    <property type="match status" value="1"/>
</dbReference>
<dbReference type="Proteomes" id="UP001271769">
    <property type="component" value="Unassembled WGS sequence"/>
</dbReference>
<dbReference type="NCBIfam" id="TIGR00160">
    <property type="entry name" value="MGSA"/>
    <property type="match status" value="1"/>
</dbReference>
<comment type="caution">
    <text evidence="4">The sequence shown here is derived from an EMBL/GenBank/DDBJ whole genome shotgun (WGS) entry which is preliminary data.</text>
</comment>
<dbReference type="PANTHER" id="PTHR30492">
    <property type="entry name" value="METHYLGLYOXAL SYNTHASE"/>
    <property type="match status" value="1"/>
</dbReference>
<dbReference type="InterPro" id="IPR011607">
    <property type="entry name" value="MGS-like_dom"/>
</dbReference>
<feature type="domain" description="MGS-like" evidence="3">
    <location>
        <begin position="1"/>
        <end position="131"/>
    </location>
</feature>
<dbReference type="PANTHER" id="PTHR30492:SF0">
    <property type="entry name" value="METHYLGLYOXAL SYNTHASE"/>
    <property type="match status" value="1"/>
</dbReference>
<evidence type="ECO:0000256" key="1">
    <source>
        <dbReference type="ARBA" id="ARBA00006287"/>
    </source>
</evidence>
<dbReference type="EC" id="4.2.3.3" evidence="2"/>
<dbReference type="PROSITE" id="PS01335">
    <property type="entry name" value="METHYLGLYOXAL_SYNTH"/>
    <property type="match status" value="1"/>
</dbReference>
<dbReference type="HAMAP" id="MF_00549">
    <property type="entry name" value="Methylglyoxal_synth"/>
    <property type="match status" value="1"/>
</dbReference>
<protein>
    <recommendedName>
        <fullName evidence="2">Methylglyoxal synthase</fullName>
        <shortName evidence="2">MGS</shortName>
        <ecNumber evidence="2">4.2.3.3</ecNumber>
    </recommendedName>
</protein>
<evidence type="ECO:0000313" key="4">
    <source>
        <dbReference type="EMBL" id="MDY0873420.1"/>
    </source>
</evidence>
<dbReference type="PROSITE" id="PS51855">
    <property type="entry name" value="MGS"/>
    <property type="match status" value="1"/>
</dbReference>
<dbReference type="CDD" id="cd01422">
    <property type="entry name" value="MGS"/>
    <property type="match status" value="1"/>
</dbReference>
<evidence type="ECO:0000313" key="5">
    <source>
        <dbReference type="Proteomes" id="UP001271769"/>
    </source>
</evidence>
<feature type="binding site" evidence="2">
    <location>
        <begin position="63"/>
        <end position="64"/>
    </location>
    <ligand>
        <name>substrate</name>
    </ligand>
</feature>
<dbReference type="SUPFAM" id="SSF52335">
    <property type="entry name" value="Methylglyoxal synthase-like"/>
    <property type="match status" value="1"/>
</dbReference>
<comment type="catalytic activity">
    <reaction evidence="2">
        <text>dihydroxyacetone phosphate = methylglyoxal + phosphate</text>
        <dbReference type="Rhea" id="RHEA:17937"/>
        <dbReference type="ChEBI" id="CHEBI:17158"/>
        <dbReference type="ChEBI" id="CHEBI:43474"/>
        <dbReference type="ChEBI" id="CHEBI:57642"/>
        <dbReference type="EC" id="4.2.3.3"/>
    </reaction>
</comment>
<dbReference type="InterPro" id="IPR004363">
    <property type="entry name" value="Methylgl_synth"/>
</dbReference>
<reference evidence="4 5" key="1">
    <citation type="journal article" date="2013" name="Antonie Van Leeuwenhoek">
        <title>Dongia rigui sp. nov., isolated from freshwater of a large wetland in Korea.</title>
        <authorList>
            <person name="Baik K.S."/>
            <person name="Hwang Y.M."/>
            <person name="Choi J.S."/>
            <person name="Kwon J."/>
            <person name="Seong C.N."/>
        </authorList>
    </citation>
    <scope>NUCLEOTIDE SEQUENCE [LARGE SCALE GENOMIC DNA]</scope>
    <source>
        <strain evidence="4 5">04SU4-P</strain>
    </source>
</reference>
<dbReference type="InterPro" id="IPR018148">
    <property type="entry name" value="Methylglyoxal_synth_AS"/>
</dbReference>
<name>A0ABU5E1I8_9PROT</name>
<evidence type="ECO:0000259" key="3">
    <source>
        <dbReference type="PROSITE" id="PS51855"/>
    </source>
</evidence>
<organism evidence="4 5">
    <name type="scientific">Dongia rigui</name>
    <dbReference type="NCBI Taxonomy" id="940149"/>
    <lineage>
        <taxon>Bacteria</taxon>
        <taxon>Pseudomonadati</taxon>
        <taxon>Pseudomonadota</taxon>
        <taxon>Alphaproteobacteria</taxon>
        <taxon>Rhodospirillales</taxon>
        <taxon>Dongiaceae</taxon>
        <taxon>Dongia</taxon>
    </lineage>
</organism>
<keyword evidence="5" id="KW-1185">Reference proteome</keyword>
<gene>
    <name evidence="2" type="primary">mgsA</name>
    <name evidence="4" type="ORF">SMD31_15885</name>
</gene>
<proteinExistence type="inferred from homology"/>
<feature type="binding site" evidence="2">
    <location>
        <position position="20"/>
    </location>
    <ligand>
        <name>substrate</name>
    </ligand>
</feature>
<dbReference type="GO" id="GO:0008929">
    <property type="term" value="F:methylglyoxal synthase activity"/>
    <property type="evidence" value="ECO:0007669"/>
    <property type="project" value="UniProtKB-EC"/>
</dbReference>
<dbReference type="SMART" id="SM00851">
    <property type="entry name" value="MGS"/>
    <property type="match status" value="1"/>
</dbReference>
<feature type="binding site" evidence="2">
    <location>
        <begin position="42"/>
        <end position="45"/>
    </location>
    <ligand>
        <name>substrate</name>
    </ligand>
</feature>
<feature type="active site" description="Proton donor/acceptor" evidence="2">
    <location>
        <position position="69"/>
    </location>
</feature>
<comment type="function">
    <text evidence="2">Catalyzes the formation of methylglyoxal from dihydroxyacetone phosphate.</text>
</comment>
<dbReference type="EMBL" id="JAXCLX010000003">
    <property type="protein sequence ID" value="MDY0873420.1"/>
    <property type="molecule type" value="Genomic_DNA"/>
</dbReference>
<feature type="binding site" evidence="2">
    <location>
        <position position="96"/>
    </location>
    <ligand>
        <name>substrate</name>
    </ligand>
</feature>
<dbReference type="InterPro" id="IPR036914">
    <property type="entry name" value="MGS-like_dom_sf"/>
</dbReference>
<accession>A0ABU5E1I8</accession>
<dbReference type="NCBIfam" id="NF003559">
    <property type="entry name" value="PRK05234.1"/>
    <property type="match status" value="1"/>
</dbReference>
<dbReference type="RefSeq" id="WP_320501895.1">
    <property type="nucleotide sequence ID" value="NZ_JAXCLX010000003.1"/>
</dbReference>
<comment type="similarity">
    <text evidence="1 2">Belongs to the methylglyoxal synthase family.</text>
</comment>
<feature type="binding site" evidence="2">
    <location>
        <position position="16"/>
    </location>
    <ligand>
        <name>substrate</name>
    </ligand>
</feature>
<keyword evidence="2 4" id="KW-0456">Lyase</keyword>
<dbReference type="PIRSF" id="PIRSF006614">
    <property type="entry name" value="Methylglyox_syn"/>
    <property type="match status" value="1"/>
</dbReference>
<dbReference type="Pfam" id="PF02142">
    <property type="entry name" value="MGS"/>
    <property type="match status" value="1"/>
</dbReference>
<evidence type="ECO:0000256" key="2">
    <source>
        <dbReference type="HAMAP-Rule" id="MF_00549"/>
    </source>
</evidence>